<comment type="caution">
    <text evidence="1">The sequence shown here is derived from an EMBL/GenBank/DDBJ whole genome shotgun (WGS) entry which is preliminary data.</text>
</comment>
<dbReference type="Proteomes" id="UP000230233">
    <property type="component" value="Chromosome X"/>
</dbReference>
<evidence type="ECO:0000313" key="1">
    <source>
        <dbReference type="EMBL" id="PIC16215.1"/>
    </source>
</evidence>
<reference evidence="2" key="1">
    <citation type="submission" date="2017-10" db="EMBL/GenBank/DDBJ databases">
        <title>Rapid genome shrinkage in a self-fertile nematode reveals novel sperm competition proteins.</title>
        <authorList>
            <person name="Yin D."/>
            <person name="Schwarz E.M."/>
            <person name="Thomas C.G."/>
            <person name="Felde R.L."/>
            <person name="Korf I.F."/>
            <person name="Cutter A.D."/>
            <person name="Schartner C.M."/>
            <person name="Ralston E.J."/>
            <person name="Meyer B.J."/>
            <person name="Haag E.S."/>
        </authorList>
    </citation>
    <scope>NUCLEOTIDE SEQUENCE [LARGE SCALE GENOMIC DNA]</scope>
    <source>
        <strain evidence="2">JU1422</strain>
    </source>
</reference>
<name>A0A2G5SM53_9PELO</name>
<evidence type="ECO:0000313" key="2">
    <source>
        <dbReference type="Proteomes" id="UP000230233"/>
    </source>
</evidence>
<proteinExistence type="predicted"/>
<dbReference type="EMBL" id="PDUG01000006">
    <property type="protein sequence ID" value="PIC16215.1"/>
    <property type="molecule type" value="Genomic_DNA"/>
</dbReference>
<dbReference type="AlphaFoldDB" id="A0A2G5SM53"/>
<keyword evidence="2" id="KW-1185">Reference proteome</keyword>
<sequence>MASRMPPSTVPVYQFGNTSRWPFAGIGQESSSLDPPKCDRYLSPLCFRGPKRGIQEAITSKPACAEIDADTRKLAWLAWN</sequence>
<accession>A0A2G5SM53</accession>
<gene>
    <name evidence="1" type="primary">Cnig_chr_X.g22893</name>
    <name evidence="1" type="ORF">B9Z55_022893</name>
</gene>
<organism evidence="1 2">
    <name type="scientific">Caenorhabditis nigoni</name>
    <dbReference type="NCBI Taxonomy" id="1611254"/>
    <lineage>
        <taxon>Eukaryota</taxon>
        <taxon>Metazoa</taxon>
        <taxon>Ecdysozoa</taxon>
        <taxon>Nematoda</taxon>
        <taxon>Chromadorea</taxon>
        <taxon>Rhabditida</taxon>
        <taxon>Rhabditina</taxon>
        <taxon>Rhabditomorpha</taxon>
        <taxon>Rhabditoidea</taxon>
        <taxon>Rhabditidae</taxon>
        <taxon>Peloderinae</taxon>
        <taxon>Caenorhabditis</taxon>
    </lineage>
</organism>
<dbReference type="OrthoDB" id="10649665at2759"/>
<protein>
    <submittedName>
        <fullName evidence="1">Uncharacterized protein</fullName>
    </submittedName>
</protein>